<keyword evidence="2" id="KW-1185">Reference proteome</keyword>
<dbReference type="Proteomes" id="UP000325440">
    <property type="component" value="Unassembled WGS sequence"/>
</dbReference>
<protein>
    <recommendedName>
        <fullName evidence="3">Reverse transcriptase domain</fullName>
    </recommendedName>
</protein>
<dbReference type="EMBL" id="CABPRJ010000033">
    <property type="protein sequence ID" value="VVC26438.1"/>
    <property type="molecule type" value="Genomic_DNA"/>
</dbReference>
<accession>A0A5E4M7S9</accession>
<sequence length="122" mass="13930">MIRFANEIVVIEESEGNIQCAVGKINEIFRTSEMKMNSGKTMILVCARDPKIKADVYIDSQKLEQLEEMVYLRSKITFDGKSVRETKQHIVLANTAFSKIHKLLTSKKLCDVMLTQHKIINA</sequence>
<dbReference type="OrthoDB" id="425681at2759"/>
<dbReference type="PANTHER" id="PTHR47027:SF20">
    <property type="entry name" value="REVERSE TRANSCRIPTASE-LIKE PROTEIN WITH RNA-DIRECTED DNA POLYMERASE DOMAIN"/>
    <property type="match status" value="1"/>
</dbReference>
<evidence type="ECO:0000313" key="2">
    <source>
        <dbReference type="Proteomes" id="UP000325440"/>
    </source>
</evidence>
<reference evidence="1 2" key="1">
    <citation type="submission" date="2019-08" db="EMBL/GenBank/DDBJ databases">
        <authorList>
            <person name="Alioto T."/>
            <person name="Alioto T."/>
            <person name="Gomez Garrido J."/>
        </authorList>
    </citation>
    <scope>NUCLEOTIDE SEQUENCE [LARGE SCALE GENOMIC DNA]</scope>
</reference>
<dbReference type="PANTHER" id="PTHR47027">
    <property type="entry name" value="REVERSE TRANSCRIPTASE DOMAIN-CONTAINING PROTEIN"/>
    <property type="match status" value="1"/>
</dbReference>
<dbReference type="AlphaFoldDB" id="A0A5E4M7S9"/>
<gene>
    <name evidence="1" type="ORF">CINCED_3A024292</name>
</gene>
<name>A0A5E4M7S9_9HEMI</name>
<organism evidence="1 2">
    <name type="scientific">Cinara cedri</name>
    <dbReference type="NCBI Taxonomy" id="506608"/>
    <lineage>
        <taxon>Eukaryota</taxon>
        <taxon>Metazoa</taxon>
        <taxon>Ecdysozoa</taxon>
        <taxon>Arthropoda</taxon>
        <taxon>Hexapoda</taxon>
        <taxon>Insecta</taxon>
        <taxon>Pterygota</taxon>
        <taxon>Neoptera</taxon>
        <taxon>Paraneoptera</taxon>
        <taxon>Hemiptera</taxon>
        <taxon>Sternorrhyncha</taxon>
        <taxon>Aphidomorpha</taxon>
        <taxon>Aphidoidea</taxon>
        <taxon>Aphididae</taxon>
        <taxon>Lachninae</taxon>
        <taxon>Cinara</taxon>
    </lineage>
</organism>
<proteinExistence type="predicted"/>
<evidence type="ECO:0008006" key="3">
    <source>
        <dbReference type="Google" id="ProtNLM"/>
    </source>
</evidence>
<evidence type="ECO:0000313" key="1">
    <source>
        <dbReference type="EMBL" id="VVC26438.1"/>
    </source>
</evidence>